<protein>
    <submittedName>
        <fullName evidence="1">Uncharacterized protein</fullName>
    </submittedName>
</protein>
<proteinExistence type="predicted"/>
<organism evidence="1 2">
    <name type="scientific">Pseudomonas fluorescens</name>
    <dbReference type="NCBI Taxonomy" id="294"/>
    <lineage>
        <taxon>Bacteria</taxon>
        <taxon>Pseudomonadati</taxon>
        <taxon>Pseudomonadota</taxon>
        <taxon>Gammaproteobacteria</taxon>
        <taxon>Pseudomonadales</taxon>
        <taxon>Pseudomonadaceae</taxon>
        <taxon>Pseudomonas</taxon>
    </lineage>
</organism>
<reference evidence="1 2" key="1">
    <citation type="submission" date="2019-09" db="EMBL/GenBank/DDBJ databases">
        <authorList>
            <person name="Chandra G."/>
            <person name="Truman W A."/>
        </authorList>
    </citation>
    <scope>NUCLEOTIDE SEQUENCE [LARGE SCALE GENOMIC DNA]</scope>
    <source>
        <strain evidence="1">PS943</strain>
    </source>
</reference>
<accession>A0A5E7W483</accession>
<evidence type="ECO:0000313" key="2">
    <source>
        <dbReference type="Proteomes" id="UP000325645"/>
    </source>
</evidence>
<sequence>MTRYHAVWNPNTAAAAGVSFGPKSPSPEIDGVFADLLVVAKRQDIEAYATAWAGLKPKQRAAIGLECHEALKNMAATVDGDFTDMTGTNDGLPQVEEAA</sequence>
<dbReference type="AlphaFoldDB" id="A0A5E7W483"/>
<gene>
    <name evidence="1" type="ORF">PS943_01470</name>
</gene>
<dbReference type="Proteomes" id="UP000325645">
    <property type="component" value="Unassembled WGS sequence"/>
</dbReference>
<dbReference type="RefSeq" id="WP_224789212.1">
    <property type="nucleotide sequence ID" value="NZ_CABVJH010000002.1"/>
</dbReference>
<evidence type="ECO:0000313" key="1">
    <source>
        <dbReference type="EMBL" id="VVQ29741.1"/>
    </source>
</evidence>
<dbReference type="EMBL" id="CABVJH010000002">
    <property type="protein sequence ID" value="VVQ29741.1"/>
    <property type="molecule type" value="Genomic_DNA"/>
</dbReference>
<name>A0A5E7W483_PSEFL</name>